<evidence type="ECO:0000259" key="2">
    <source>
        <dbReference type="Pfam" id="PF10400"/>
    </source>
</evidence>
<evidence type="ECO:0000313" key="3">
    <source>
        <dbReference type="EMBL" id="NEV65528.1"/>
    </source>
</evidence>
<proteinExistence type="predicted"/>
<dbReference type="Gene3D" id="1.10.10.10">
    <property type="entry name" value="Winged helix-like DNA-binding domain superfamily/Winged helix DNA-binding domain"/>
    <property type="match status" value="1"/>
</dbReference>
<name>A0A0C1UWQ2_9CYAN</name>
<feature type="domain" description="Transcription regulator PadR N-terminal" evidence="1">
    <location>
        <begin position="7"/>
        <end position="80"/>
    </location>
</feature>
<dbReference type="Pfam" id="PF10400">
    <property type="entry name" value="Vir_act_alpha_C"/>
    <property type="match status" value="1"/>
</dbReference>
<dbReference type="AlphaFoldDB" id="A0A0C1UWQ2"/>
<protein>
    <submittedName>
        <fullName evidence="3">PadR family transcriptional regulator</fullName>
    </submittedName>
</protein>
<evidence type="ECO:0000259" key="1">
    <source>
        <dbReference type="Pfam" id="PF03551"/>
    </source>
</evidence>
<sequence length="181" mass="21526">MALVHTILTVLCEHPASGYDLSKQFEETVSCYWKASQQQIYRELGKMEEKGWVSFELVPQAGKPDKKIYAITDAGTQELRRWYQEPTEPTPIREDLLVKVLGGAHLPNDRLIQELQRRRQMHQAQLTSYQEKEGWYQSHPNPPRQEQYRYLTLRRGIRYEQDWIDWCDEVLTFLKQNTNEV</sequence>
<dbReference type="InterPro" id="IPR036390">
    <property type="entry name" value="WH_DNA-bd_sf"/>
</dbReference>
<dbReference type="SUPFAM" id="SSF46785">
    <property type="entry name" value="Winged helix' DNA-binding domain"/>
    <property type="match status" value="1"/>
</dbReference>
<reference evidence="3" key="2">
    <citation type="journal article" date="2015" name="Genome Announc.">
        <title>Draft Genome Sequence of Filamentous Marine Cyanobacterium Lyngbya confervoides Strain BDU141951.</title>
        <authorList>
            <person name="Chandrababunaidu M.M."/>
            <person name="Sen D."/>
            <person name="Tripathy S."/>
        </authorList>
    </citation>
    <scope>NUCLEOTIDE SEQUENCE</scope>
    <source>
        <strain evidence="3">BDU141951</strain>
    </source>
</reference>
<dbReference type="InterPro" id="IPR036388">
    <property type="entry name" value="WH-like_DNA-bd_sf"/>
</dbReference>
<reference evidence="3" key="3">
    <citation type="submission" date="2020-02" db="EMBL/GenBank/DDBJ databases">
        <authorList>
            <person name="Sarangi A.N."/>
            <person name="Ghosh S."/>
            <person name="Mukherjee M."/>
            <person name="Tripathy S."/>
        </authorList>
    </citation>
    <scope>NUCLEOTIDE SEQUENCE</scope>
    <source>
        <strain evidence="3">BDU141951</strain>
    </source>
</reference>
<dbReference type="EMBL" id="JTHE02000002">
    <property type="protein sequence ID" value="NEV65528.1"/>
    <property type="molecule type" value="Genomic_DNA"/>
</dbReference>
<accession>A0A0C1UWQ2</accession>
<comment type="caution">
    <text evidence="3">The sequence shown here is derived from an EMBL/GenBank/DDBJ whole genome shotgun (WGS) entry which is preliminary data.</text>
</comment>
<reference evidence="3" key="1">
    <citation type="submission" date="2014-11" db="EMBL/GenBank/DDBJ databases">
        <authorList>
            <person name="Malar M.C."/>
            <person name="Sen D."/>
            <person name="Tripathy S."/>
        </authorList>
    </citation>
    <scope>NUCLEOTIDE SEQUENCE</scope>
    <source>
        <strain evidence="3">BDU141951</strain>
    </source>
</reference>
<dbReference type="InterPro" id="IPR018309">
    <property type="entry name" value="Tscrpt_reg_PadR_C"/>
</dbReference>
<dbReference type="Gene3D" id="6.10.140.190">
    <property type="match status" value="1"/>
</dbReference>
<gene>
    <name evidence="3" type="ORF">QQ91_000170</name>
</gene>
<feature type="domain" description="Transcription regulator PadR C-terminal" evidence="2">
    <location>
        <begin position="92"/>
        <end position="174"/>
    </location>
</feature>
<dbReference type="PANTHER" id="PTHR43252:SF4">
    <property type="entry name" value="TRANSCRIPTIONAL REGULATORY PROTEIN"/>
    <property type="match status" value="1"/>
</dbReference>
<organism evidence="3">
    <name type="scientific">Lyngbya confervoides BDU141951</name>
    <dbReference type="NCBI Taxonomy" id="1574623"/>
    <lineage>
        <taxon>Bacteria</taxon>
        <taxon>Bacillati</taxon>
        <taxon>Cyanobacteriota</taxon>
        <taxon>Cyanophyceae</taxon>
        <taxon>Oscillatoriophycideae</taxon>
        <taxon>Oscillatoriales</taxon>
        <taxon>Microcoleaceae</taxon>
        <taxon>Lyngbya</taxon>
    </lineage>
</organism>
<dbReference type="Pfam" id="PF03551">
    <property type="entry name" value="PadR"/>
    <property type="match status" value="1"/>
</dbReference>
<dbReference type="InterPro" id="IPR005149">
    <property type="entry name" value="Tscrpt_reg_PadR_N"/>
</dbReference>
<dbReference type="PANTHER" id="PTHR43252">
    <property type="entry name" value="TRANSCRIPTIONAL REGULATOR YQJI"/>
    <property type="match status" value="1"/>
</dbReference>